<dbReference type="PANTHER" id="PTHR43745:SF2">
    <property type="entry name" value="NITROREDUCTASE MJ1384-RELATED"/>
    <property type="match status" value="1"/>
</dbReference>
<accession>A0A0R0C7U1</accession>
<dbReference type="EMBL" id="LDJI01000006">
    <property type="protein sequence ID" value="KRG65493.1"/>
    <property type="molecule type" value="Genomic_DNA"/>
</dbReference>
<dbReference type="InterPro" id="IPR000415">
    <property type="entry name" value="Nitroreductase-like"/>
</dbReference>
<dbReference type="Proteomes" id="UP000050864">
    <property type="component" value="Unassembled WGS sequence"/>
</dbReference>
<dbReference type="CDD" id="cd02142">
    <property type="entry name" value="McbC_SagB-like_oxidoreductase"/>
    <property type="match status" value="1"/>
</dbReference>
<gene>
    <name evidence="2" type="ORF">ABB26_02725</name>
</gene>
<dbReference type="Pfam" id="PF00881">
    <property type="entry name" value="Nitroreductase"/>
    <property type="match status" value="1"/>
</dbReference>
<dbReference type="InterPro" id="IPR030965">
    <property type="entry name" value="SagB-rel_DH_2"/>
</dbReference>
<dbReference type="InterPro" id="IPR020051">
    <property type="entry name" value="SagB-type_dehydrogenase"/>
</dbReference>
<dbReference type="AlphaFoldDB" id="A0A0R0C7U1"/>
<dbReference type="PATRIC" id="fig|405444.3.peg.3207"/>
<feature type="domain" description="Nitroreductase" evidence="1">
    <location>
        <begin position="177"/>
        <end position="367"/>
    </location>
</feature>
<dbReference type="NCBIfam" id="TIGR04511">
    <property type="entry name" value="SagB_rel_DH_2"/>
    <property type="match status" value="1"/>
</dbReference>
<dbReference type="STRING" id="405444.ABB26_02725"/>
<proteinExistence type="predicted"/>
<dbReference type="RefSeq" id="WP_057632050.1">
    <property type="nucleotide sequence ID" value="NZ_LDJI01000006.1"/>
</dbReference>
<dbReference type="SUPFAM" id="SSF55469">
    <property type="entry name" value="FMN-dependent nitroreductase-like"/>
    <property type="match status" value="1"/>
</dbReference>
<dbReference type="GO" id="GO:0016491">
    <property type="term" value="F:oxidoreductase activity"/>
    <property type="evidence" value="ECO:0007669"/>
    <property type="project" value="InterPro"/>
</dbReference>
<comment type="caution">
    <text evidence="2">The sequence shown here is derived from an EMBL/GenBank/DDBJ whole genome shotgun (WGS) entry which is preliminary data.</text>
</comment>
<dbReference type="NCBIfam" id="TIGR03605">
    <property type="entry name" value="antibiot_sagB"/>
    <property type="match status" value="1"/>
</dbReference>
<dbReference type="Gene3D" id="3.40.109.10">
    <property type="entry name" value="NADH Oxidase"/>
    <property type="match status" value="1"/>
</dbReference>
<organism evidence="2 3">
    <name type="scientific">Stenotrophomonas humi</name>
    <dbReference type="NCBI Taxonomy" id="405444"/>
    <lineage>
        <taxon>Bacteria</taxon>
        <taxon>Pseudomonadati</taxon>
        <taxon>Pseudomonadota</taxon>
        <taxon>Gammaproteobacteria</taxon>
        <taxon>Lysobacterales</taxon>
        <taxon>Lysobacteraceae</taxon>
        <taxon>Stenotrophomonas</taxon>
    </lineage>
</organism>
<evidence type="ECO:0000313" key="2">
    <source>
        <dbReference type="EMBL" id="KRG65493.1"/>
    </source>
</evidence>
<dbReference type="PANTHER" id="PTHR43745">
    <property type="entry name" value="NITROREDUCTASE MJ1384-RELATED"/>
    <property type="match status" value="1"/>
</dbReference>
<name>A0A0R0C7U1_9GAMM</name>
<evidence type="ECO:0000313" key="3">
    <source>
        <dbReference type="Proteomes" id="UP000050864"/>
    </source>
</evidence>
<evidence type="ECO:0000259" key="1">
    <source>
        <dbReference type="Pfam" id="PF00881"/>
    </source>
</evidence>
<sequence length="385" mass="42526">MRVRRCMHLLLEPSEQISFGIAAILRGRVEVGGEVTWVALAAHLERAVVVDAAERALLSEVSAYRWQELSQDVSRSSACVKLLESGLLLSEQVEHAEYLSRDQAVREVHWWSPAAIVHRHSRWQGVDSVGDMRSQGLVTANDLRRNLGPPPSAVQEYEGVYAPLPRQTDSAFDAMLARRTTCRNFDRDRALPLQLLAQLMQRGMMAQAGFEAAPDTVFLKKNVPSGGGLHPVEAYLLVQNVEGLAPGLYHYHPLEHALLALPSPPAGEMSRLACTALSGQDWFADAPAMIVLAPRFERCFWKYRNHSKAYRAVLFDVGHLSQLLYLCATEAGLGAFVTAAINEVDVDRALGLDGIQQGSVAIFGVGWRAGRQETTEFDPAHRVWA</sequence>
<keyword evidence="3" id="KW-1185">Reference proteome</keyword>
<dbReference type="OrthoDB" id="3723182at2"/>
<dbReference type="InterPro" id="IPR029479">
    <property type="entry name" value="Nitroreductase"/>
</dbReference>
<protein>
    <submittedName>
        <fullName evidence="2">Dehydrogenase</fullName>
    </submittedName>
</protein>
<dbReference type="InterPro" id="IPR052544">
    <property type="entry name" value="Bacteriocin_Proc_Enz"/>
</dbReference>
<reference evidence="2 3" key="1">
    <citation type="submission" date="2015-05" db="EMBL/GenBank/DDBJ databases">
        <title>Genome sequencing and analysis of members of genus Stenotrophomonas.</title>
        <authorList>
            <person name="Patil P.P."/>
            <person name="Midha S."/>
            <person name="Patil P.B."/>
        </authorList>
    </citation>
    <scope>NUCLEOTIDE SEQUENCE [LARGE SCALE GENOMIC DNA]</scope>
    <source>
        <strain evidence="2 3">DSM 18929</strain>
    </source>
</reference>